<feature type="region of interest" description="Disordered" evidence="1">
    <location>
        <begin position="395"/>
        <end position="417"/>
    </location>
</feature>
<keyword evidence="3" id="KW-1185">Reference proteome</keyword>
<sequence length="417" mass="45307">MFKFELGDEAAAAPAASATGNVRVYEDATSPAEVRRRAAERRWRVHSSKAAADDRAIKVQLGNVEDKLELPGQWSQAIYDVVGEDYDSQEALGRKASQAILRLASRASRHEFPFGMGVLAQLCACTNGAFAAIFPGGPCPAALPVLSINQPQTRKSSGHRAGMAIGRQIDENVVDKAKRLARDLAAEHLDQQGVEAAARAVWVESSIMTSFHGGDLDRVKPNELHDLSGRVYFRTLVNLDEAYRFLKMVPSGFKRWKWPKLLKGVVGLLGLPEAAADYEEARREMQPVAARATQEDSGPEEDGPGEFLPNRRGYALRFRVVGGELVPEIRAANRGVPIENGLDIKSMADCVLSHFLESHKVIDWTEDARLAFTGLQTVLDAQAMRLCSAEASEAIGQPGAGPWARGISDWSAPDAGP</sequence>
<organism evidence="2 3">
    <name type="scientific">Prorocentrum cordatum</name>
    <dbReference type="NCBI Taxonomy" id="2364126"/>
    <lineage>
        <taxon>Eukaryota</taxon>
        <taxon>Sar</taxon>
        <taxon>Alveolata</taxon>
        <taxon>Dinophyceae</taxon>
        <taxon>Prorocentrales</taxon>
        <taxon>Prorocentraceae</taxon>
        <taxon>Prorocentrum</taxon>
    </lineage>
</organism>
<gene>
    <name evidence="2" type="ORF">PCOR1329_LOCUS71707</name>
</gene>
<reference evidence="2" key="1">
    <citation type="submission" date="2023-10" db="EMBL/GenBank/DDBJ databases">
        <authorList>
            <person name="Chen Y."/>
            <person name="Shah S."/>
            <person name="Dougan E. K."/>
            <person name="Thang M."/>
            <person name="Chan C."/>
        </authorList>
    </citation>
    <scope>NUCLEOTIDE SEQUENCE [LARGE SCALE GENOMIC DNA]</scope>
</reference>
<protein>
    <recommendedName>
        <fullName evidence="4">Queuosine salvage protein</fullName>
    </recommendedName>
</protein>
<evidence type="ECO:0000313" key="3">
    <source>
        <dbReference type="Proteomes" id="UP001189429"/>
    </source>
</evidence>
<evidence type="ECO:0008006" key="4">
    <source>
        <dbReference type="Google" id="ProtNLM"/>
    </source>
</evidence>
<comment type="caution">
    <text evidence="2">The sequence shown here is derived from an EMBL/GenBank/DDBJ whole genome shotgun (WGS) entry which is preliminary data.</text>
</comment>
<accession>A0ABN9X1U7</accession>
<feature type="region of interest" description="Disordered" evidence="1">
    <location>
        <begin position="285"/>
        <end position="309"/>
    </location>
</feature>
<dbReference type="EMBL" id="CAUYUJ010019536">
    <property type="protein sequence ID" value="CAK0891909.1"/>
    <property type="molecule type" value="Genomic_DNA"/>
</dbReference>
<name>A0ABN9X1U7_9DINO</name>
<evidence type="ECO:0000313" key="2">
    <source>
        <dbReference type="EMBL" id="CAK0891909.1"/>
    </source>
</evidence>
<dbReference type="Proteomes" id="UP001189429">
    <property type="component" value="Unassembled WGS sequence"/>
</dbReference>
<evidence type="ECO:0000256" key="1">
    <source>
        <dbReference type="SAM" id="MobiDB-lite"/>
    </source>
</evidence>
<proteinExistence type="predicted"/>